<dbReference type="GO" id="GO:0009536">
    <property type="term" value="C:plastid"/>
    <property type="evidence" value="ECO:0007669"/>
    <property type="project" value="UniProtKB-SubCell"/>
</dbReference>
<dbReference type="InterPro" id="IPR056777">
    <property type="entry name" value="Ycf2_N"/>
</dbReference>
<dbReference type="Pfam" id="PF05695">
    <property type="entry name" value="Ycf2"/>
    <property type="match status" value="4"/>
</dbReference>
<dbReference type="Gene3D" id="3.40.50.300">
    <property type="entry name" value="P-loop containing nucleotide triphosphate hydrolases"/>
    <property type="match status" value="1"/>
</dbReference>
<evidence type="ECO:0000259" key="9">
    <source>
        <dbReference type="Pfam" id="PF05695"/>
    </source>
</evidence>
<evidence type="ECO:0000256" key="3">
    <source>
        <dbReference type="ARBA" id="ARBA00009361"/>
    </source>
</evidence>
<feature type="domain" description="Ycf2 N-terminal" evidence="9">
    <location>
        <begin position="387"/>
        <end position="468"/>
    </location>
</feature>
<reference evidence="11" key="2">
    <citation type="submission" date="2017-08" db="EMBL/GenBank/DDBJ databases">
        <authorList>
            <person name="Knox E.B."/>
        </authorList>
    </citation>
    <scope>NUCLEOTIDE SEQUENCE</scope>
</reference>
<dbReference type="PANTHER" id="PTHR33078">
    <property type="entry name" value="PROTEIN YCF2-RELATED"/>
    <property type="match status" value="1"/>
</dbReference>
<feature type="compositionally biased region" description="Polar residues" evidence="7">
    <location>
        <begin position="1826"/>
        <end position="1863"/>
    </location>
</feature>
<name>A0A291EZA5_9ASTR</name>
<keyword evidence="6" id="KW-0067">ATP-binding</keyword>
<comment type="similarity">
    <text evidence="3">Belongs to the Ycf2 family.</text>
</comment>
<dbReference type="RefSeq" id="YP_009435202.1">
    <property type="nucleotide sequence ID" value="NC_036075.1"/>
</dbReference>
<feature type="domain" description="Ycf2 N-terminal" evidence="9">
    <location>
        <begin position="613"/>
        <end position="1236"/>
    </location>
</feature>
<proteinExistence type="inferred from homology"/>
<keyword evidence="8" id="KW-1133">Transmembrane helix</keyword>
<dbReference type="GeneID" id="34727188"/>
<feature type="region of interest" description="Disordered" evidence="7">
    <location>
        <begin position="1803"/>
        <end position="1969"/>
    </location>
</feature>
<sequence>MNTELRVFIWQLREVWREIKNSQSLLKMCNQFNSVGSVIHIFLYQERFLKLLDLRIWMVLLSRTRNSRGLPFRLKIIRFFNFTIKAVILFVVTVLIYRINNQNMVESKAFYLTGLFPTISMNSIGPSNDSLADSVGSYKINRFILSLLSLPERRKIFESSPKSTLRTWAKWGLQKFRDSCKNDRSRIRGEKYPIHFKESSDQYFDSIRNLRTEPEIDEQKERSSFSNLPFLRAEVEAEIGEKEYPVMKRFFEFFLEEKNPVAKRFFENSSLARQLAESQKQMVNDMLPEDMTFDDLTMEDVAKVLGNPIKNPKSPLTSFFYDGWSDLHMGSKPTKRSTRNPKLLNKEEDPFSLFRRAHHQELVNLFKIQLYLLKNVSIHPISEDAGWELEERFHEMANLFTLSITEPDLVYRKGFTFSLESYGLEQKQFLNEVFDRGDEWKKKSLWVLLPPIFYEENESFLRNVLNRFFLLNRSEIKYTVNQHLSNLKKSQKRWFNPLILISRTQRSMNRDPDAYRYKWSTWIENFQEHFGFEQKSDFPVLLVLFDQLKIEIIDLKIHIIEAVSKSKMRRFEIIDAVSKSKMRWFEIIDAVSRNDWVAIFESLFSNNEAEIRAALPKLCAFFLSLSKRLLKFSLFFLKSFFVSFGNAPFRRSGIYISELKSPKDPLCTNWLESMLESIGLEIGFMNKSKHLLVDDPEISQPSKFLSNGGYTIPKRRIDPFDPRKNRKSLDNTDSRFSTLFYDQDNWLNPVKPFHRSSLLSAFYKANQLRFLNNPHNFSFDCNKRFPYYVERVRKNDDFTYGQFLNTFIDNKIFSLGVGKKNHAFWSFWWRDTLSAIESEVSNIFTGDETDKLYKSPSRPDRPVCSIAGISGTPRTEGDIVNLEKTYCQPLSDMNLSDLKWKDMDNLDQSLNSNLELMTQCSEEYIPAKKKDRPRMNTEEKRSLRLRKEAYQKSRIEIFKIFKKRKALTFRKKWKLFKKYLPWVFTLHGYRYLQTLLLQILVYQYRRLKTENRYVSSFLKIVSLFGDIIKLVVKRGRIEEKIHFFFIRWKKKYPLLRKIRLKIRRILRKINKIRRSYLRVFLLSYDRNPRNKKPPLKSTHLPNSANLRAFVYSTFFFLLVTGYLVCSQLCWIVWTSRELQTEFKTVKFILMEPALLESEMEQLLDRYPLSNSKSFGAGVTDILLDALQRMLFPVAYGVRFNRKKYLIVKLFELIDLIIFSMDQFTFWINTRYISDTSKKIYSAIKTKRVWVDEKVAFWIENSGWVDEEERAVLMQFATFTREKRLDQILWNLTDSDHFSKNEFDSQLIEHPGELYLRRIIDLHNKDLLNYEFNTSCEAERQIFLAFYQTLSQTPSEAFSGDVQKPFSLRLSLAPSRGILVIGSLGLGRSYLVKYLTKYSNFPLITIFLDKFRDTIFRVDESEEDDDSYDSDLDEFQIFIDSREDIEVINQEIHLFNNMDLDIDPRGDIFPDMHDHDDVNVELEELTMMDGAVVEMDTIYDVAKFFTSLQFELTKAMAPCIIWVPNIHELDFRDSGSFCLDLLVKLLSWDCERSSNNCERFSNRNSLVIASTHIPTEVHPALIAPHRFGKCIKIRRPLISRQQRHFFTLSATRGFRLDKNAFQAKGFSAITMGSNAQDIEALTNEALSICISQGKSIIDENTIRFARHRQTWELRAHSIPVQNPRPVFYQIGRAIAQFFLLSDCPINPISIFLRKTFDKNIDSYVYRSYYELGMSMKKLTILLYLLRCSAGAVAQELWAPPEPNENSRIAYGRLVEDDFDLLHGLLEIEGILEGFSRTDLDLEGVSQTEQEGVSQTEQDCSETEKEGVSQTEQEGVSQTEQEGVSQTEQEGVSQTEQEGVSQTEQDCSETEKEGVSQTEQDCSETEKEGVSQTDQDCSETEKEGVSQTDQDCSETEQEGVSQTEQEGVSQTDQDCSETEQEGVSQTEQDCSQTEQDCSETEQEGVSQTDQDCSQTEQDCSQTEQDCSETEQEGVSQTEQDCSQFDKDRVRVLLRPEPRNPSEMLKIGYSSSFEKRFIYQSADVYIGGLKVDPQKFFSNFIAWAPRIWSPWGFLFDWIERGNENVLGFPHWSCSYFGRQMDVDIVGKDFSDEFDEDYQEDSYYNEDEVEPNPNPLDKKLKKERGTYYKLEDQDDGFEPDVGAEVSDKFYQAFLQSVYKTRAKINSSKEQVLFRGSQFIWHPGNPFVFLSDDPALAYLFGSQEFFRETDPQVLKWYVTSEIKSMKKSWIFGEAHDMRLNGLLSRRRLLRRNDPSLSKASFRSHTLSESFQYLSNLFLSNRTLVEEMKKTLVRKRWLFPDDIETFFKNFFMEHSAPAETRKD</sequence>
<organism evidence="11">
    <name type="scientific">Lobelia linearis</name>
    <dbReference type="NCBI Taxonomy" id="2041131"/>
    <lineage>
        <taxon>Eukaryota</taxon>
        <taxon>Viridiplantae</taxon>
        <taxon>Streptophyta</taxon>
        <taxon>Embryophyta</taxon>
        <taxon>Tracheophyta</taxon>
        <taxon>Spermatophyta</taxon>
        <taxon>Magnoliopsida</taxon>
        <taxon>eudicotyledons</taxon>
        <taxon>Gunneridae</taxon>
        <taxon>Pentapetalae</taxon>
        <taxon>asterids</taxon>
        <taxon>campanulids</taxon>
        <taxon>Asterales</taxon>
        <taxon>Campanulaceae</taxon>
        <taxon>Lobelia</taxon>
    </lineage>
</organism>
<evidence type="ECO:0000256" key="6">
    <source>
        <dbReference type="ARBA" id="ARBA00022840"/>
    </source>
</evidence>
<accession>A0A291EZA5</accession>
<feature type="domain" description="Ycf2 N-terminal" evidence="9">
    <location>
        <begin position="473"/>
        <end position="567"/>
    </location>
</feature>
<evidence type="ECO:0000256" key="7">
    <source>
        <dbReference type="SAM" id="MobiDB-lite"/>
    </source>
</evidence>
<evidence type="ECO:0000256" key="8">
    <source>
        <dbReference type="SAM" id="Phobius"/>
    </source>
</evidence>
<evidence type="ECO:0000256" key="5">
    <source>
        <dbReference type="ARBA" id="ARBA00022741"/>
    </source>
</evidence>
<feature type="transmembrane region" description="Helical" evidence="8">
    <location>
        <begin position="76"/>
        <end position="97"/>
    </location>
</feature>
<gene>
    <name evidence="11" type="primary">ycf2</name>
    <name evidence="10" type="ORF">Lo_lin1Pt0857</name>
    <name evidence="11" type="ORF">Lo_lin1Pt1567</name>
</gene>
<dbReference type="SUPFAM" id="SSF52540">
    <property type="entry name" value="P-loop containing nucleoside triphosphate hydrolases"/>
    <property type="match status" value="1"/>
</dbReference>
<protein>
    <submittedName>
        <fullName evidence="11">Hypothetical chloroplast RF2</fullName>
    </submittedName>
</protein>
<dbReference type="EMBL" id="MF770608">
    <property type="protein sequence ID" value="ATG25180.1"/>
    <property type="molecule type" value="Genomic_DNA"/>
</dbReference>
<feature type="transmembrane region" description="Helical" evidence="8">
    <location>
        <begin position="979"/>
        <end position="1001"/>
    </location>
</feature>
<feature type="domain" description="Ycf2 N-terminal" evidence="9">
    <location>
        <begin position="4"/>
        <end position="160"/>
    </location>
</feature>
<keyword evidence="8" id="KW-0812">Transmembrane</keyword>
<evidence type="ECO:0000313" key="10">
    <source>
        <dbReference type="EMBL" id="ATG25180.1"/>
    </source>
</evidence>
<evidence type="ECO:0000256" key="1">
    <source>
        <dbReference type="ARBA" id="ARBA00002329"/>
    </source>
</evidence>
<keyword evidence="8" id="KW-0472">Membrane</keyword>
<evidence type="ECO:0000313" key="11">
    <source>
        <dbReference type="EMBL" id="ATG25205.1"/>
    </source>
</evidence>
<keyword evidence="5" id="KW-0547">Nucleotide-binding</keyword>
<comment type="function">
    <text evidence="1">Probable ATPase of unknown function. Its presence in a non-photosynthetic plant (Epifagus virginiana) and experiments in tobacco indicate that it has an essential function which is probably not related to photosynthesis.</text>
</comment>
<dbReference type="EMBL" id="MF770608">
    <property type="protein sequence ID" value="ATG25205.1"/>
    <property type="molecule type" value="Genomic_DNA"/>
</dbReference>
<feature type="compositionally biased region" description="Polar residues" evidence="7">
    <location>
        <begin position="1803"/>
        <end position="1816"/>
    </location>
</feature>
<comment type="subcellular location">
    <subcellularLocation>
        <location evidence="2">Plastid</location>
    </subcellularLocation>
</comment>
<dbReference type="GeneID" id="34727235"/>
<keyword evidence="4 11" id="KW-0934">Plastid</keyword>
<feature type="compositionally biased region" description="Polar residues" evidence="7">
    <location>
        <begin position="1939"/>
        <end position="1953"/>
    </location>
</feature>
<feature type="compositionally biased region" description="Polar residues" evidence="7">
    <location>
        <begin position="1916"/>
        <end position="1931"/>
    </location>
</feature>
<evidence type="ECO:0000256" key="4">
    <source>
        <dbReference type="ARBA" id="ARBA00022640"/>
    </source>
</evidence>
<geneLocation type="plastid" evidence="11"/>
<dbReference type="GO" id="GO:0005524">
    <property type="term" value="F:ATP binding"/>
    <property type="evidence" value="ECO:0007669"/>
    <property type="project" value="UniProtKB-KW"/>
</dbReference>
<dbReference type="RefSeq" id="YP_009435179.1">
    <property type="nucleotide sequence ID" value="NC_036075.1"/>
</dbReference>
<reference evidence="11" key="1">
    <citation type="journal article" date="2014" name="Proc. Natl. Acad. Sci. U.S.A.">
        <title>The dynamic history of plastid genomes in the Campanulaceae sensu lato is unique among angiosperms.</title>
        <authorList>
            <person name="Knox E.B."/>
        </authorList>
    </citation>
    <scope>NUCLEOTIDE SEQUENCE</scope>
</reference>
<dbReference type="InterPro" id="IPR027417">
    <property type="entry name" value="P-loop_NTPase"/>
</dbReference>
<evidence type="ECO:0000256" key="2">
    <source>
        <dbReference type="ARBA" id="ARBA00004474"/>
    </source>
</evidence>
<feature type="transmembrane region" description="Helical" evidence="8">
    <location>
        <begin position="1108"/>
        <end position="1133"/>
    </location>
</feature>
<dbReference type="PANTHER" id="PTHR33078:SF97">
    <property type="entry name" value="ATPASE AAA-TYPE CORE DOMAIN-CONTAINING PROTEIN"/>
    <property type="match status" value="1"/>
</dbReference>